<accession>A0A9Q8VCE6</accession>
<feature type="region of interest" description="Disordered" evidence="1">
    <location>
        <begin position="122"/>
        <end position="149"/>
    </location>
</feature>
<protein>
    <submittedName>
        <fullName evidence="2">Uncharacterized protein</fullName>
    </submittedName>
</protein>
<evidence type="ECO:0000256" key="1">
    <source>
        <dbReference type="SAM" id="MobiDB-lite"/>
    </source>
</evidence>
<dbReference type="RefSeq" id="XP_047843437.1">
    <property type="nucleotide sequence ID" value="XM_047987452.1"/>
</dbReference>
<feature type="region of interest" description="Disordered" evidence="1">
    <location>
        <begin position="52"/>
        <end position="71"/>
    </location>
</feature>
<proteinExistence type="predicted"/>
<evidence type="ECO:0000313" key="2">
    <source>
        <dbReference type="EMBL" id="UNI19956.1"/>
    </source>
</evidence>
<dbReference type="GeneID" id="72068047"/>
<name>A0A9Q8VCE6_9HYPO</name>
<dbReference type="Proteomes" id="UP000829364">
    <property type="component" value="Chromosome 5"/>
</dbReference>
<sequence length="149" mass="15158">MLGTPQSPYLVVVASLTEMTAGGNVIIRTQLRRAGHDSSTWYARPHARTGSVGRQALGAGETARHARGGGVGDQYGEALINPASGQGTRAGGPAVIVWENGTPAESVRDGGARRRHVAVVHRPTTAPGGGPGHGIPPPLPLAAQPAGTR</sequence>
<dbReference type="EMBL" id="CP086358">
    <property type="protein sequence ID" value="UNI19956.1"/>
    <property type="molecule type" value="Genomic_DNA"/>
</dbReference>
<gene>
    <name evidence="2" type="ORF">JDV02_006098</name>
</gene>
<reference evidence="2" key="1">
    <citation type="submission" date="2021-11" db="EMBL/GenBank/DDBJ databases">
        <title>Purpureocillium_takamizusanense_genome.</title>
        <authorList>
            <person name="Nguyen N.-H."/>
        </authorList>
    </citation>
    <scope>NUCLEOTIDE SEQUENCE</scope>
    <source>
        <strain evidence="2">PT3</strain>
    </source>
</reference>
<keyword evidence="3" id="KW-1185">Reference proteome</keyword>
<organism evidence="2 3">
    <name type="scientific">Purpureocillium takamizusanense</name>
    <dbReference type="NCBI Taxonomy" id="2060973"/>
    <lineage>
        <taxon>Eukaryota</taxon>
        <taxon>Fungi</taxon>
        <taxon>Dikarya</taxon>
        <taxon>Ascomycota</taxon>
        <taxon>Pezizomycotina</taxon>
        <taxon>Sordariomycetes</taxon>
        <taxon>Hypocreomycetidae</taxon>
        <taxon>Hypocreales</taxon>
        <taxon>Ophiocordycipitaceae</taxon>
        <taxon>Purpureocillium</taxon>
    </lineage>
</organism>
<evidence type="ECO:0000313" key="3">
    <source>
        <dbReference type="Proteomes" id="UP000829364"/>
    </source>
</evidence>
<dbReference type="KEGG" id="ptkz:JDV02_006098"/>
<dbReference type="AlphaFoldDB" id="A0A9Q8VCE6"/>